<gene>
    <name evidence="13 14 15 16 17 18 19 20 21 22 23 24 25" type="primary">NTMT1</name>
</gene>
<feature type="binding site" evidence="11">
    <location>
        <position position="74"/>
    </location>
    <ligand>
        <name>S-adenosyl-L-methionine</name>
        <dbReference type="ChEBI" id="CHEBI:59789"/>
    </ligand>
</feature>
<dbReference type="RefSeq" id="XP_032832351.1">
    <property type="nucleotide sequence ID" value="XM_032976460.1"/>
</dbReference>
<dbReference type="GeneID" id="116955397"/>
<evidence type="ECO:0000313" key="12">
    <source>
        <dbReference type="Proteomes" id="UP001318040"/>
    </source>
</evidence>
<evidence type="ECO:0000256" key="5">
    <source>
        <dbReference type="ARBA" id="ARBA00022691"/>
    </source>
</evidence>
<evidence type="ECO:0000256" key="8">
    <source>
        <dbReference type="ARBA" id="ARBA00047306"/>
    </source>
</evidence>
<dbReference type="RefSeq" id="XP_032832350.1">
    <property type="nucleotide sequence ID" value="XM_032976459.1"/>
</dbReference>
<evidence type="ECO:0000313" key="23">
    <source>
        <dbReference type="RefSeq" id="XP_032832350.1"/>
    </source>
</evidence>
<evidence type="ECO:0000313" key="14">
    <source>
        <dbReference type="RefSeq" id="XP_032832340.1"/>
    </source>
</evidence>
<evidence type="ECO:0000256" key="1">
    <source>
        <dbReference type="ARBA" id="ARBA00004123"/>
    </source>
</evidence>
<dbReference type="EC" id="2.1.1.244" evidence="7"/>
<evidence type="ECO:0000256" key="4">
    <source>
        <dbReference type="ARBA" id="ARBA00022679"/>
    </source>
</evidence>
<dbReference type="GO" id="GO:0005737">
    <property type="term" value="C:cytoplasm"/>
    <property type="evidence" value="ECO:0007669"/>
    <property type="project" value="TreeGrafter"/>
</dbReference>
<dbReference type="RefSeq" id="XP_032832340.1">
    <property type="nucleotide sequence ID" value="XM_032976449.1"/>
</dbReference>
<dbReference type="KEGG" id="pmrn:116955397"/>
<keyword evidence="4" id="KW-0808">Transferase</keyword>
<dbReference type="Gene3D" id="3.40.50.150">
    <property type="entry name" value="Vaccinia Virus protein VP39"/>
    <property type="match status" value="1"/>
</dbReference>
<comment type="subcellular location">
    <subcellularLocation>
        <location evidence="1">Nucleus</location>
    </subcellularLocation>
</comment>
<evidence type="ECO:0000313" key="15">
    <source>
        <dbReference type="RefSeq" id="XP_032832341.1"/>
    </source>
</evidence>
<feature type="binding site" evidence="11">
    <location>
        <begin position="96"/>
        <end position="98"/>
    </location>
    <ligand>
        <name>S-adenosyl-L-methionine</name>
        <dbReference type="ChEBI" id="CHEBI:59789"/>
    </ligand>
</feature>
<dbReference type="GO" id="GO:0032259">
    <property type="term" value="P:methylation"/>
    <property type="evidence" value="ECO:0007669"/>
    <property type="project" value="UniProtKB-KW"/>
</dbReference>
<evidence type="ECO:0000313" key="22">
    <source>
        <dbReference type="RefSeq" id="XP_032832349.1"/>
    </source>
</evidence>
<dbReference type="AlphaFoldDB" id="A0AAJ7U9S3"/>
<dbReference type="Proteomes" id="UP001318040">
    <property type="component" value="Chromosome 59"/>
</dbReference>
<comment type="catalytic activity">
    <reaction evidence="9">
        <text>N-terminal L-prolyl-L-prolyl-L-lysyl-[protein] + 2 S-adenosyl-L-methionine = N-terminal N,N-dimethyl-L-prolyl-L-prolyl-L-lysyl-[protein] + 2 S-adenosyl-L-homocysteine + 2 H(+)</text>
        <dbReference type="Rhea" id="RHEA:54736"/>
        <dbReference type="Rhea" id="RHEA-COMP:13787"/>
        <dbReference type="Rhea" id="RHEA-COMP:13974"/>
        <dbReference type="ChEBI" id="CHEBI:15378"/>
        <dbReference type="ChEBI" id="CHEBI:57856"/>
        <dbReference type="ChEBI" id="CHEBI:59789"/>
        <dbReference type="ChEBI" id="CHEBI:138059"/>
        <dbReference type="ChEBI" id="CHEBI:138318"/>
        <dbReference type="EC" id="2.1.1.244"/>
    </reaction>
</comment>
<dbReference type="PANTHER" id="PTHR12753">
    <property type="entry name" value="AD-003 - RELATED"/>
    <property type="match status" value="1"/>
</dbReference>
<dbReference type="RefSeq" id="XP_032832347.1">
    <property type="nucleotide sequence ID" value="XM_032976456.1"/>
</dbReference>
<dbReference type="SUPFAM" id="SSF53335">
    <property type="entry name" value="S-adenosyl-L-methionine-dependent methyltransferases"/>
    <property type="match status" value="1"/>
</dbReference>
<dbReference type="PANTHER" id="PTHR12753:SF1">
    <property type="entry name" value="N-TERMINAL XAA-PRO-LYS N-METHYLTRANSFERASE 1"/>
    <property type="match status" value="1"/>
</dbReference>
<evidence type="ECO:0000313" key="19">
    <source>
        <dbReference type="RefSeq" id="XP_032832345.1"/>
    </source>
</evidence>
<dbReference type="RefSeq" id="XP_032832343.1">
    <property type="nucleotide sequence ID" value="XM_032976452.1"/>
</dbReference>
<accession>A0AAJ7U9S3</accession>
<keyword evidence="5 11" id="KW-0949">S-adenosyl-L-methionine</keyword>
<evidence type="ECO:0000256" key="3">
    <source>
        <dbReference type="ARBA" id="ARBA00022603"/>
    </source>
</evidence>
<evidence type="ECO:0000256" key="6">
    <source>
        <dbReference type="ARBA" id="ARBA00023242"/>
    </source>
</evidence>
<reference evidence="13 14" key="1">
    <citation type="submission" date="2025-04" db="UniProtKB">
        <authorList>
            <consortium name="RefSeq"/>
        </authorList>
    </citation>
    <scope>IDENTIFICATION</scope>
    <source>
        <tissue evidence="13 14">Sperm</tissue>
    </source>
</reference>
<feature type="binding site" evidence="11">
    <location>
        <position position="141"/>
    </location>
    <ligand>
        <name>S-adenosyl-L-methionine</name>
        <dbReference type="ChEBI" id="CHEBI:59789"/>
    </ligand>
</feature>
<dbReference type="RefSeq" id="XP_032832348.1">
    <property type="nucleotide sequence ID" value="XM_032976457.1"/>
</dbReference>
<keyword evidence="6" id="KW-0539">Nucleus</keyword>
<evidence type="ECO:0000313" key="21">
    <source>
        <dbReference type="RefSeq" id="XP_032832348.1"/>
    </source>
</evidence>
<evidence type="ECO:0000256" key="11">
    <source>
        <dbReference type="PIRSR" id="PIRSR016958-1"/>
    </source>
</evidence>
<dbReference type="Pfam" id="PF05891">
    <property type="entry name" value="Methyltransf_PK"/>
    <property type="match status" value="1"/>
</dbReference>
<dbReference type="RefSeq" id="XP_032832344.1">
    <property type="nucleotide sequence ID" value="XM_032976453.1"/>
</dbReference>
<feature type="binding site" evidence="11">
    <location>
        <position position="79"/>
    </location>
    <ligand>
        <name>S-adenosyl-L-methionine</name>
        <dbReference type="ChEBI" id="CHEBI:59789"/>
    </ligand>
</feature>
<sequence length="229" mass="25110">MTSEVIDDEPEFYSRAEEYWRQTSPTVDGMLGGYGHISSIDIAASRKFLLRFLDKGEGGGGTGKTGRGRALDCGAGIGRITKRLLLPLFRCVDLVDVTPGFLERAKAHLGPEASSRVGSFYCCGLQDFSFGDVTYDVVWIQWVIGHLTDEHLVGFLARCRGALRPGGVVCIKDNMASQGVVLDEADSSVCRELSLVRALVERSGLRVVAQEPQDNFPKEIYTVWTLAMQ</sequence>
<dbReference type="RefSeq" id="XP_032832352.1">
    <property type="nucleotide sequence ID" value="XM_032976461.1"/>
</dbReference>
<comment type="similarity">
    <text evidence="2">Belongs to the methyltransferase superfamily. NTM1 family.</text>
</comment>
<dbReference type="RefSeq" id="XP_032832339.1">
    <property type="nucleotide sequence ID" value="XM_032976448.1"/>
</dbReference>
<evidence type="ECO:0000256" key="2">
    <source>
        <dbReference type="ARBA" id="ARBA00009059"/>
    </source>
</evidence>
<feature type="binding site" evidence="11">
    <location>
        <begin position="125"/>
        <end position="126"/>
    </location>
    <ligand>
        <name>S-adenosyl-L-methionine</name>
        <dbReference type="ChEBI" id="CHEBI:59789"/>
    </ligand>
</feature>
<organism evidence="12 18">
    <name type="scientific">Petromyzon marinus</name>
    <name type="common">Sea lamprey</name>
    <dbReference type="NCBI Taxonomy" id="7757"/>
    <lineage>
        <taxon>Eukaryota</taxon>
        <taxon>Metazoa</taxon>
        <taxon>Chordata</taxon>
        <taxon>Craniata</taxon>
        <taxon>Vertebrata</taxon>
        <taxon>Cyclostomata</taxon>
        <taxon>Hyperoartia</taxon>
        <taxon>Petromyzontiformes</taxon>
        <taxon>Petromyzontidae</taxon>
        <taxon>Petromyzon</taxon>
    </lineage>
</organism>
<dbReference type="RefSeq" id="XP_032832341.1">
    <property type="nucleotide sequence ID" value="XM_032976450.1"/>
</dbReference>
<evidence type="ECO:0000313" key="18">
    <source>
        <dbReference type="RefSeq" id="XP_032832344.1"/>
    </source>
</evidence>
<dbReference type="CTD" id="28989"/>
<comment type="catalytic activity">
    <reaction evidence="10">
        <text>N-terminal L-alanyl-L-prolyl-L-lysyl-[protein] + 3 S-adenosyl-L-methionine = N-terminal N,N,N-trimethyl-L-alanyl-L-prolyl-L-lysyl-[protein] + 3 S-adenosyl-L-homocysteine + 3 H(+)</text>
        <dbReference type="Rhea" id="RHEA:54712"/>
        <dbReference type="Rhea" id="RHEA-COMP:13785"/>
        <dbReference type="Rhea" id="RHEA-COMP:13971"/>
        <dbReference type="ChEBI" id="CHEBI:15378"/>
        <dbReference type="ChEBI" id="CHEBI:57856"/>
        <dbReference type="ChEBI" id="CHEBI:59789"/>
        <dbReference type="ChEBI" id="CHEBI:138057"/>
        <dbReference type="ChEBI" id="CHEBI:138315"/>
        <dbReference type="EC" id="2.1.1.244"/>
    </reaction>
</comment>
<evidence type="ECO:0000313" key="24">
    <source>
        <dbReference type="RefSeq" id="XP_032832351.1"/>
    </source>
</evidence>
<keyword evidence="3" id="KW-0489">Methyltransferase</keyword>
<dbReference type="GO" id="GO:0005634">
    <property type="term" value="C:nucleus"/>
    <property type="evidence" value="ECO:0007669"/>
    <property type="project" value="UniProtKB-SubCell"/>
</dbReference>
<evidence type="ECO:0000313" key="13">
    <source>
        <dbReference type="RefSeq" id="XP_032832339.1"/>
    </source>
</evidence>
<dbReference type="RefSeq" id="XP_032832342.1">
    <property type="nucleotide sequence ID" value="XM_032976451.1"/>
</dbReference>
<dbReference type="RefSeq" id="XP_032832349.1">
    <property type="nucleotide sequence ID" value="XM_032976458.1"/>
</dbReference>
<evidence type="ECO:0000313" key="25">
    <source>
        <dbReference type="RefSeq" id="XP_032832352.1"/>
    </source>
</evidence>
<evidence type="ECO:0000256" key="9">
    <source>
        <dbReference type="ARBA" id="ARBA00047885"/>
    </source>
</evidence>
<protein>
    <recommendedName>
        <fullName evidence="7">protein N-terminal methyltransferase</fullName>
        <ecNumber evidence="7">2.1.1.244</ecNumber>
    </recommendedName>
</protein>
<evidence type="ECO:0000313" key="20">
    <source>
        <dbReference type="RefSeq" id="XP_032832347.1"/>
    </source>
</evidence>
<evidence type="ECO:0000313" key="17">
    <source>
        <dbReference type="RefSeq" id="XP_032832343.1"/>
    </source>
</evidence>
<evidence type="ECO:0000313" key="16">
    <source>
        <dbReference type="RefSeq" id="XP_032832342.1"/>
    </source>
</evidence>
<evidence type="ECO:0000256" key="7">
    <source>
        <dbReference type="ARBA" id="ARBA00039112"/>
    </source>
</evidence>
<name>A0AAJ7U9S3_PETMA</name>
<dbReference type="PIRSF" id="PIRSF016958">
    <property type="entry name" value="DUF858_MeTrfase_lik"/>
    <property type="match status" value="1"/>
</dbReference>
<dbReference type="FunFam" id="3.40.50.150:FF:000025">
    <property type="entry name" value="N-terminal Xaa-Pro-Lys N-methyltransferase 1"/>
    <property type="match status" value="1"/>
</dbReference>
<dbReference type="GO" id="GO:0071885">
    <property type="term" value="F:N-terminal protein N-methyltransferase activity"/>
    <property type="evidence" value="ECO:0007669"/>
    <property type="project" value="UniProtKB-EC"/>
</dbReference>
<evidence type="ECO:0000256" key="10">
    <source>
        <dbReference type="ARBA" id="ARBA00048167"/>
    </source>
</evidence>
<comment type="catalytic activity">
    <reaction evidence="8">
        <text>N-terminal L-seryl-L-prolyl-L-lysyl-[protein] + 3 S-adenosyl-L-methionine = N-terminal N,N,N-trimethyl-L-seryl-L-prolyl-L-lysyl-[protein] + 3 S-adenosyl-L-homocysteine + 3 H(+)</text>
        <dbReference type="Rhea" id="RHEA:54724"/>
        <dbReference type="Rhea" id="RHEA-COMP:13789"/>
        <dbReference type="Rhea" id="RHEA-COMP:13973"/>
        <dbReference type="ChEBI" id="CHEBI:15378"/>
        <dbReference type="ChEBI" id="CHEBI:57856"/>
        <dbReference type="ChEBI" id="CHEBI:59789"/>
        <dbReference type="ChEBI" id="CHEBI:138061"/>
        <dbReference type="ChEBI" id="CHEBI:138317"/>
        <dbReference type="EC" id="2.1.1.244"/>
    </reaction>
</comment>
<dbReference type="InterPro" id="IPR029063">
    <property type="entry name" value="SAM-dependent_MTases_sf"/>
</dbReference>
<dbReference type="RefSeq" id="XP_032832345.1">
    <property type="nucleotide sequence ID" value="XM_032976454.1"/>
</dbReference>
<dbReference type="CDD" id="cd02440">
    <property type="entry name" value="AdoMet_MTases"/>
    <property type="match status" value="1"/>
</dbReference>
<keyword evidence="12" id="KW-1185">Reference proteome</keyword>
<proteinExistence type="inferred from homology"/>
<dbReference type="InterPro" id="IPR008576">
    <property type="entry name" value="MeTrfase_NTM1"/>
</dbReference>